<evidence type="ECO:0000313" key="2">
    <source>
        <dbReference type="EMBL" id="JAS86907.1"/>
    </source>
</evidence>
<evidence type="ECO:0000256" key="1">
    <source>
        <dbReference type="SAM" id="MobiDB-lite"/>
    </source>
</evidence>
<accession>A0A1B6IJ07</accession>
<reference evidence="2" key="1">
    <citation type="submission" date="2015-11" db="EMBL/GenBank/DDBJ databases">
        <title>De novo transcriptome assembly of four potential Pierce s Disease insect vectors from Arizona vineyards.</title>
        <authorList>
            <person name="Tassone E.E."/>
        </authorList>
    </citation>
    <scope>NUCLEOTIDE SEQUENCE</scope>
</reference>
<feature type="compositionally biased region" description="Basic residues" evidence="1">
    <location>
        <begin position="88"/>
        <end position="102"/>
    </location>
</feature>
<organism evidence="2">
    <name type="scientific">Homalodisca liturata</name>
    <dbReference type="NCBI Taxonomy" id="320908"/>
    <lineage>
        <taxon>Eukaryota</taxon>
        <taxon>Metazoa</taxon>
        <taxon>Ecdysozoa</taxon>
        <taxon>Arthropoda</taxon>
        <taxon>Hexapoda</taxon>
        <taxon>Insecta</taxon>
        <taxon>Pterygota</taxon>
        <taxon>Neoptera</taxon>
        <taxon>Paraneoptera</taxon>
        <taxon>Hemiptera</taxon>
        <taxon>Auchenorrhyncha</taxon>
        <taxon>Membracoidea</taxon>
        <taxon>Cicadellidae</taxon>
        <taxon>Cicadellinae</taxon>
        <taxon>Proconiini</taxon>
        <taxon>Homalodisca</taxon>
    </lineage>
</organism>
<feature type="region of interest" description="Disordered" evidence="1">
    <location>
        <begin position="1"/>
        <end position="21"/>
    </location>
</feature>
<feature type="region of interest" description="Disordered" evidence="1">
    <location>
        <begin position="33"/>
        <end position="63"/>
    </location>
</feature>
<protein>
    <submittedName>
        <fullName evidence="2">Uncharacterized protein</fullName>
    </submittedName>
</protein>
<feature type="region of interest" description="Disordered" evidence="1">
    <location>
        <begin position="83"/>
        <end position="111"/>
    </location>
</feature>
<name>A0A1B6IJ07_9HEMI</name>
<sequence>METTNSALLFESDLSPSPQDENELSLYNFVEETNVREPVSPKNTNSQRFENGGTIRQPKDSESVKTVPKIILRRVSGETNCFEIQGSKPKKKKKKHSKRKSSIRSEIGSTENETKPYETIWISDDDDDDVILCSDKEINNNKVCFEDNVQDCLDKSTEMYSDVQTHLNYLNGICLQFKAMETLTTELAEALYVIISAQKDRLQRQLKCANLSVEFVRKEKFLAEEQCEKVFTLYGPQFTKCFKKLEDNLLCLHENLSSVYLHILQRIFDAVRKIDETIQATVDEVRHLVISILKENNHKSKVFDFLTDDHQILAAIY</sequence>
<gene>
    <name evidence="2" type="ORF">g.3923</name>
</gene>
<dbReference type="EMBL" id="GECU01020799">
    <property type="protein sequence ID" value="JAS86907.1"/>
    <property type="molecule type" value="Transcribed_RNA"/>
</dbReference>
<proteinExistence type="predicted"/>
<dbReference type="AlphaFoldDB" id="A0A1B6IJ07"/>